<sequence length="94" mass="10246">MAPTVNISVSEGAQPQQRIVDLKKNGSKHLWACACSKHFFKISPPSGNVQSSKFVKHNPEGLSSVPTSTTAPKRKRVLRPSFLENSDKSTDAPE</sequence>
<gene>
    <name evidence="2" type="ORF">ODALV1_LOCUS24076</name>
</gene>
<evidence type="ECO:0000313" key="2">
    <source>
        <dbReference type="EMBL" id="CAL8131212.1"/>
    </source>
</evidence>
<reference evidence="2 3" key="1">
    <citation type="submission" date="2024-08" db="EMBL/GenBank/DDBJ databases">
        <authorList>
            <person name="Cucini C."/>
            <person name="Frati F."/>
        </authorList>
    </citation>
    <scope>NUCLEOTIDE SEQUENCE [LARGE SCALE GENOMIC DNA]</scope>
</reference>
<feature type="region of interest" description="Disordered" evidence="1">
    <location>
        <begin position="44"/>
        <end position="94"/>
    </location>
</feature>
<comment type="caution">
    <text evidence="2">The sequence shown here is derived from an EMBL/GenBank/DDBJ whole genome shotgun (WGS) entry which is preliminary data.</text>
</comment>
<feature type="compositionally biased region" description="Basic and acidic residues" evidence="1">
    <location>
        <begin position="85"/>
        <end position="94"/>
    </location>
</feature>
<accession>A0ABP1RMV9</accession>
<name>A0ABP1RMV9_9HEXA</name>
<dbReference type="EMBL" id="CAXLJM020000086">
    <property type="protein sequence ID" value="CAL8131212.1"/>
    <property type="molecule type" value="Genomic_DNA"/>
</dbReference>
<proteinExistence type="predicted"/>
<keyword evidence="3" id="KW-1185">Reference proteome</keyword>
<protein>
    <submittedName>
        <fullName evidence="2">Uncharacterized protein</fullName>
    </submittedName>
</protein>
<evidence type="ECO:0000313" key="3">
    <source>
        <dbReference type="Proteomes" id="UP001642540"/>
    </source>
</evidence>
<dbReference type="Proteomes" id="UP001642540">
    <property type="component" value="Unassembled WGS sequence"/>
</dbReference>
<organism evidence="2 3">
    <name type="scientific">Orchesella dallaii</name>
    <dbReference type="NCBI Taxonomy" id="48710"/>
    <lineage>
        <taxon>Eukaryota</taxon>
        <taxon>Metazoa</taxon>
        <taxon>Ecdysozoa</taxon>
        <taxon>Arthropoda</taxon>
        <taxon>Hexapoda</taxon>
        <taxon>Collembola</taxon>
        <taxon>Entomobryomorpha</taxon>
        <taxon>Entomobryoidea</taxon>
        <taxon>Orchesellidae</taxon>
        <taxon>Orchesellinae</taxon>
        <taxon>Orchesella</taxon>
    </lineage>
</organism>
<evidence type="ECO:0000256" key="1">
    <source>
        <dbReference type="SAM" id="MobiDB-lite"/>
    </source>
</evidence>